<dbReference type="InterPro" id="IPR053219">
    <property type="entry name" value="GPCR_Dmsr-1"/>
</dbReference>
<dbReference type="WBParaSite" id="NBR_0001738501-mRNA-1">
    <property type="protein sequence ID" value="NBR_0001738501-mRNA-1"/>
    <property type="gene ID" value="NBR_0001738501"/>
</dbReference>
<keyword evidence="1" id="KW-0812">Transmembrane</keyword>
<dbReference type="AlphaFoldDB" id="A0A0N4YK46"/>
<feature type="transmembrane region" description="Helical" evidence="1">
    <location>
        <begin position="139"/>
        <end position="160"/>
    </location>
</feature>
<dbReference type="GO" id="GO:0008528">
    <property type="term" value="F:G protein-coupled peptide receptor activity"/>
    <property type="evidence" value="ECO:0007669"/>
    <property type="project" value="InterPro"/>
</dbReference>
<evidence type="ECO:0000313" key="2">
    <source>
        <dbReference type="EMBL" id="VDL81008.1"/>
    </source>
</evidence>
<feature type="transmembrane region" description="Helical" evidence="1">
    <location>
        <begin position="104"/>
        <end position="127"/>
    </location>
</feature>
<reference evidence="2 3" key="2">
    <citation type="submission" date="2018-11" db="EMBL/GenBank/DDBJ databases">
        <authorList>
            <consortium name="Pathogen Informatics"/>
        </authorList>
    </citation>
    <scope>NUCLEOTIDE SEQUENCE [LARGE SCALE GENOMIC DNA]</scope>
</reference>
<dbReference type="EMBL" id="UYSL01022733">
    <property type="protein sequence ID" value="VDL81008.1"/>
    <property type="molecule type" value="Genomic_DNA"/>
</dbReference>
<evidence type="ECO:0000313" key="4">
    <source>
        <dbReference type="WBParaSite" id="NBR_0001738501-mRNA-1"/>
    </source>
</evidence>
<accession>A0A0N4YK46</accession>
<dbReference type="SUPFAM" id="SSF81321">
    <property type="entry name" value="Family A G protein-coupled receptor-like"/>
    <property type="match status" value="1"/>
</dbReference>
<gene>
    <name evidence="2" type="ORF">NBR_LOCUS17386</name>
</gene>
<proteinExistence type="predicted"/>
<dbReference type="GO" id="GO:0005886">
    <property type="term" value="C:plasma membrane"/>
    <property type="evidence" value="ECO:0007669"/>
    <property type="project" value="TreeGrafter"/>
</dbReference>
<dbReference type="InterPro" id="IPR019427">
    <property type="entry name" value="7TM_GPCR_serpentine_rcpt_Srw"/>
</dbReference>
<dbReference type="Gene3D" id="1.20.1070.10">
    <property type="entry name" value="Rhodopsin 7-helix transmembrane proteins"/>
    <property type="match status" value="1"/>
</dbReference>
<organism evidence="4">
    <name type="scientific">Nippostrongylus brasiliensis</name>
    <name type="common">Rat hookworm</name>
    <dbReference type="NCBI Taxonomy" id="27835"/>
    <lineage>
        <taxon>Eukaryota</taxon>
        <taxon>Metazoa</taxon>
        <taxon>Ecdysozoa</taxon>
        <taxon>Nematoda</taxon>
        <taxon>Chromadorea</taxon>
        <taxon>Rhabditida</taxon>
        <taxon>Rhabditina</taxon>
        <taxon>Rhabditomorpha</taxon>
        <taxon>Strongyloidea</taxon>
        <taxon>Heligmosomidae</taxon>
        <taxon>Nippostrongylus</taxon>
    </lineage>
</organism>
<dbReference type="Proteomes" id="UP000271162">
    <property type="component" value="Unassembled WGS sequence"/>
</dbReference>
<evidence type="ECO:0000313" key="3">
    <source>
        <dbReference type="Proteomes" id="UP000271162"/>
    </source>
</evidence>
<evidence type="ECO:0000256" key="1">
    <source>
        <dbReference type="SAM" id="Phobius"/>
    </source>
</evidence>
<protein>
    <submittedName>
        <fullName evidence="4">G_PROTEIN_RECEP_F1_2 domain-containing protein</fullName>
    </submittedName>
</protein>
<reference evidence="4" key="1">
    <citation type="submission" date="2017-02" db="UniProtKB">
        <authorList>
            <consortium name="WormBaseParasite"/>
        </authorList>
    </citation>
    <scope>IDENTIFICATION</scope>
</reference>
<keyword evidence="1" id="KW-1133">Transmembrane helix</keyword>
<dbReference type="PANTHER" id="PTHR46273:SF3">
    <property type="entry name" value="G-PROTEIN COUPLED RECEPTORS FAMILY 1 PROFILE DOMAIN-CONTAINING PROTEIN"/>
    <property type="match status" value="1"/>
</dbReference>
<keyword evidence="3" id="KW-1185">Reference proteome</keyword>
<name>A0A0N4YK46_NIPBR</name>
<sequence>MDICQRGLVARCIPMHVYVVVESLSTKLKNTAATPEVAVNISLKISSEKHRIKDGFHFWSTARFLPDKTQLSICRKVVANPHLFDASVAKSTISFPTLLVYTVFHRYACLVICAIGVISNAVHILVLSRPRMRRCAVNCVLTAVAFCDVFTMTSYIVYLFRFRIYQVISYLHGSKWVKFNGTLRIKW</sequence>
<dbReference type="Pfam" id="PF10324">
    <property type="entry name" value="7TM_GPCR_Srw"/>
    <property type="match status" value="1"/>
</dbReference>
<dbReference type="PANTHER" id="PTHR46273">
    <property type="entry name" value="MYOSUPPRESSIN RECEPTOR 1, ISOFORM B-RELATED"/>
    <property type="match status" value="1"/>
</dbReference>
<keyword evidence="1" id="KW-0472">Membrane</keyword>